<evidence type="ECO:0000259" key="6">
    <source>
        <dbReference type="PROSITE" id="PS50983"/>
    </source>
</evidence>
<gene>
    <name evidence="7" type="ORF">O4220_10560</name>
</gene>
<dbReference type="Gene3D" id="3.40.50.1980">
    <property type="entry name" value="Nitrogenase molybdenum iron protein domain"/>
    <property type="match status" value="2"/>
</dbReference>
<reference evidence="7" key="1">
    <citation type="submission" date="2022-12" db="EMBL/GenBank/DDBJ databases">
        <authorList>
            <person name="Krivoruchko A.V."/>
            <person name="Elkin A."/>
        </authorList>
    </citation>
    <scope>NUCLEOTIDE SEQUENCE</scope>
    <source>
        <strain evidence="7">IEGM 1391</strain>
    </source>
</reference>
<proteinExistence type="inferred from homology"/>
<keyword evidence="8" id="KW-1185">Reference proteome</keyword>
<comment type="caution">
    <text evidence="7">The sequence shown here is derived from an EMBL/GenBank/DDBJ whole genome shotgun (WGS) entry which is preliminary data.</text>
</comment>
<protein>
    <submittedName>
        <fullName evidence="7">ABC transporter substrate-binding protein</fullName>
    </submittedName>
</protein>
<dbReference type="InterPro" id="IPR002491">
    <property type="entry name" value="ABC_transptr_periplasmic_BD"/>
</dbReference>
<dbReference type="Proteomes" id="UP001081071">
    <property type="component" value="Unassembled WGS sequence"/>
</dbReference>
<dbReference type="PANTHER" id="PTHR30532">
    <property type="entry name" value="IRON III DICITRATE-BINDING PERIPLASMIC PROTEIN"/>
    <property type="match status" value="1"/>
</dbReference>
<dbReference type="Pfam" id="PF01497">
    <property type="entry name" value="Peripla_BP_2"/>
    <property type="match status" value="1"/>
</dbReference>
<feature type="signal peptide" evidence="5">
    <location>
        <begin position="1"/>
        <end position="27"/>
    </location>
</feature>
<evidence type="ECO:0000256" key="2">
    <source>
        <dbReference type="ARBA" id="ARBA00008814"/>
    </source>
</evidence>
<dbReference type="RefSeq" id="WP_269603908.1">
    <property type="nucleotide sequence ID" value="NZ_JAPWIJ010000004.1"/>
</dbReference>
<dbReference type="EMBL" id="JAPWIJ010000004">
    <property type="protein sequence ID" value="MCZ4518960.1"/>
    <property type="molecule type" value="Genomic_DNA"/>
</dbReference>
<comment type="similarity">
    <text evidence="2">Belongs to the bacterial solute-binding protein 8 family.</text>
</comment>
<evidence type="ECO:0000313" key="7">
    <source>
        <dbReference type="EMBL" id="MCZ4518960.1"/>
    </source>
</evidence>
<name>A0ABT4MG03_9NOCA</name>
<evidence type="ECO:0000313" key="8">
    <source>
        <dbReference type="Proteomes" id="UP001081071"/>
    </source>
</evidence>
<feature type="chain" id="PRO_5046901514" evidence="5">
    <location>
        <begin position="28"/>
        <end position="317"/>
    </location>
</feature>
<organism evidence="7 8">
    <name type="scientific">Rhodococcus ruber</name>
    <dbReference type="NCBI Taxonomy" id="1830"/>
    <lineage>
        <taxon>Bacteria</taxon>
        <taxon>Bacillati</taxon>
        <taxon>Actinomycetota</taxon>
        <taxon>Actinomycetes</taxon>
        <taxon>Mycobacteriales</taxon>
        <taxon>Nocardiaceae</taxon>
        <taxon>Rhodococcus</taxon>
    </lineage>
</organism>
<dbReference type="SUPFAM" id="SSF53807">
    <property type="entry name" value="Helical backbone' metal receptor"/>
    <property type="match status" value="1"/>
</dbReference>
<dbReference type="PROSITE" id="PS50983">
    <property type="entry name" value="FE_B12_PBP"/>
    <property type="match status" value="1"/>
</dbReference>
<keyword evidence="4 5" id="KW-0732">Signal</keyword>
<dbReference type="PROSITE" id="PS51257">
    <property type="entry name" value="PROKAR_LIPOPROTEIN"/>
    <property type="match status" value="1"/>
</dbReference>
<evidence type="ECO:0000256" key="5">
    <source>
        <dbReference type="SAM" id="SignalP"/>
    </source>
</evidence>
<accession>A0ABT4MG03</accession>
<sequence>MKTIPHLTVALGAALLASLISSCGADAGPAVKPSAGHSVTTQFGTVEIPDRIESVVVIDGRRDLDIALAFDLPIVGMPVETEAPPEIPGPLTEPTRMLLADGVPELYPRNTVDLEAIARVDPDLIIGRDEVIEEIYDQLSRVAPVLPVGSTGTGVSWQQDVTTIGAALNLQNEARTLVDEYATRVDELTTRYGDAIADTVVLPVSTSEQGGISIGRDRVTSIALQDVGANFGSAWTAATPEIEYGPENVTAASDAVAMIAAITSEEDLQAMNANPLWTGLPAVRNDRIVRTDKFTNDGGPLTAMWTLDLVEKLYDPS</sequence>
<evidence type="ECO:0000256" key="3">
    <source>
        <dbReference type="ARBA" id="ARBA00022448"/>
    </source>
</evidence>
<comment type="subcellular location">
    <subcellularLocation>
        <location evidence="1">Cell envelope</location>
    </subcellularLocation>
</comment>
<evidence type="ECO:0000256" key="1">
    <source>
        <dbReference type="ARBA" id="ARBA00004196"/>
    </source>
</evidence>
<dbReference type="PANTHER" id="PTHR30532:SF1">
    <property type="entry name" value="IRON(3+)-HYDROXAMATE-BINDING PROTEIN FHUD"/>
    <property type="match status" value="1"/>
</dbReference>
<evidence type="ECO:0000256" key="4">
    <source>
        <dbReference type="ARBA" id="ARBA00022729"/>
    </source>
</evidence>
<feature type="domain" description="Fe/B12 periplasmic-binding" evidence="6">
    <location>
        <begin position="55"/>
        <end position="317"/>
    </location>
</feature>
<keyword evidence="3" id="KW-0813">Transport</keyword>
<dbReference type="InterPro" id="IPR051313">
    <property type="entry name" value="Bact_iron-sidero_bind"/>
</dbReference>